<feature type="transmembrane region" description="Helical" evidence="1">
    <location>
        <begin position="49"/>
        <end position="70"/>
    </location>
</feature>
<evidence type="ECO:0000256" key="1">
    <source>
        <dbReference type="SAM" id="Phobius"/>
    </source>
</evidence>
<comment type="caution">
    <text evidence="2">The sequence shown here is derived from an EMBL/GenBank/DDBJ whole genome shotgun (WGS) entry which is preliminary data.</text>
</comment>
<gene>
    <name evidence="2" type="primary">Acey_s0015.g2678</name>
    <name evidence="2" type="ORF">Y032_0015g2678</name>
</gene>
<sequence>MYGILLDLPVPMLNTELMRNRYPLDVYVHMHIKVNQRIRRFRSLASRDALHYHFISGSYIGCSLMLIVAYCTIYDFFDEMSEFYEEVNQDLRDFRKYANDAKRTMTRRPTMTEREVFEAFIRLKQAVDHLECEAVVEKHQDKETERTYAKAENITVDYPWC</sequence>
<keyword evidence="3" id="KW-1185">Reference proteome</keyword>
<protein>
    <recommendedName>
        <fullName evidence="4">Nematode cuticle collagen N-terminal domain-containing protein</fullName>
    </recommendedName>
</protein>
<name>A0A016V7T7_9BILA</name>
<evidence type="ECO:0008006" key="4">
    <source>
        <dbReference type="Google" id="ProtNLM"/>
    </source>
</evidence>
<reference evidence="3" key="1">
    <citation type="journal article" date="2015" name="Nat. Genet.">
        <title>The genome and transcriptome of the zoonotic hookworm Ancylostoma ceylanicum identify infection-specific gene families.</title>
        <authorList>
            <person name="Schwarz E.M."/>
            <person name="Hu Y."/>
            <person name="Antoshechkin I."/>
            <person name="Miller M.M."/>
            <person name="Sternberg P.W."/>
            <person name="Aroian R.V."/>
        </authorList>
    </citation>
    <scope>NUCLEOTIDE SEQUENCE</scope>
    <source>
        <strain evidence="3">HY135</strain>
    </source>
</reference>
<dbReference type="EMBL" id="JARK01001351">
    <property type="protein sequence ID" value="EYC23495.1"/>
    <property type="molecule type" value="Genomic_DNA"/>
</dbReference>
<evidence type="ECO:0000313" key="3">
    <source>
        <dbReference type="Proteomes" id="UP000024635"/>
    </source>
</evidence>
<keyword evidence="1" id="KW-0812">Transmembrane</keyword>
<evidence type="ECO:0000313" key="2">
    <source>
        <dbReference type="EMBL" id="EYC23495.1"/>
    </source>
</evidence>
<dbReference type="OrthoDB" id="5863635at2759"/>
<keyword evidence="1" id="KW-0472">Membrane</keyword>
<accession>A0A016V7T7</accession>
<keyword evidence="1" id="KW-1133">Transmembrane helix</keyword>
<organism evidence="2 3">
    <name type="scientific">Ancylostoma ceylanicum</name>
    <dbReference type="NCBI Taxonomy" id="53326"/>
    <lineage>
        <taxon>Eukaryota</taxon>
        <taxon>Metazoa</taxon>
        <taxon>Ecdysozoa</taxon>
        <taxon>Nematoda</taxon>
        <taxon>Chromadorea</taxon>
        <taxon>Rhabditida</taxon>
        <taxon>Rhabditina</taxon>
        <taxon>Rhabditomorpha</taxon>
        <taxon>Strongyloidea</taxon>
        <taxon>Ancylostomatidae</taxon>
        <taxon>Ancylostomatinae</taxon>
        <taxon>Ancylostoma</taxon>
    </lineage>
</organism>
<proteinExistence type="predicted"/>
<dbReference type="Proteomes" id="UP000024635">
    <property type="component" value="Unassembled WGS sequence"/>
</dbReference>
<dbReference type="AlphaFoldDB" id="A0A016V7T7"/>